<dbReference type="InterPro" id="IPR000504">
    <property type="entry name" value="RRM_dom"/>
</dbReference>
<dbReference type="RefSeq" id="XP_008816139.1">
    <property type="nucleotide sequence ID" value="XM_008817917.1"/>
</dbReference>
<dbReference type="InterPro" id="IPR012677">
    <property type="entry name" value="Nucleotide-bd_a/b_plait_sf"/>
</dbReference>
<dbReference type="PANTHER" id="PTHR35367">
    <property type="entry name" value="RRM DOMAIN-CONTAINING PROTEIN"/>
    <property type="match status" value="1"/>
</dbReference>
<reference evidence="6 7" key="1">
    <citation type="submission" date="2013-02" db="EMBL/GenBank/DDBJ databases">
        <title>The Genome Sequence of Plasmodium inui San Antonio 1.</title>
        <authorList>
            <consortium name="The Broad Institute Genome Sequencing Platform"/>
            <consortium name="The Broad Institute Genome Sequencing Center for Infectious Disease"/>
            <person name="Neafsey D."/>
            <person name="Cheeseman I."/>
            <person name="Volkman S."/>
            <person name="Adams J."/>
            <person name="Walker B."/>
            <person name="Young S.K."/>
            <person name="Zeng Q."/>
            <person name="Gargeya S."/>
            <person name="Fitzgerald M."/>
            <person name="Haas B."/>
            <person name="Abouelleil A."/>
            <person name="Alvarado L."/>
            <person name="Arachchi H.M."/>
            <person name="Berlin A.M."/>
            <person name="Chapman S.B."/>
            <person name="Dewar J."/>
            <person name="Goldberg J."/>
            <person name="Griggs A."/>
            <person name="Gujja S."/>
            <person name="Hansen M."/>
            <person name="Howarth C."/>
            <person name="Imamovic A."/>
            <person name="Larimer J."/>
            <person name="McCowan C."/>
            <person name="Murphy C."/>
            <person name="Neiman D."/>
            <person name="Pearson M."/>
            <person name="Priest M."/>
            <person name="Roberts A."/>
            <person name="Saif S."/>
            <person name="Shea T."/>
            <person name="Sisk P."/>
            <person name="Sykes S."/>
            <person name="Wortman J."/>
            <person name="Nusbaum C."/>
            <person name="Birren B."/>
        </authorList>
    </citation>
    <scope>NUCLEOTIDE SEQUENCE [LARGE SCALE GENOMIC DNA]</scope>
    <source>
        <strain evidence="6 7">San Antonio 1</strain>
    </source>
</reference>
<evidence type="ECO:0000313" key="6">
    <source>
        <dbReference type="EMBL" id="EUD67168.1"/>
    </source>
</evidence>
<dbReference type="PROSITE" id="PS50089">
    <property type="entry name" value="ZF_RING_2"/>
    <property type="match status" value="1"/>
</dbReference>
<dbReference type="GeneID" id="20037592"/>
<dbReference type="InterPro" id="IPR035979">
    <property type="entry name" value="RBD_domain_sf"/>
</dbReference>
<feature type="region of interest" description="Disordered" evidence="3">
    <location>
        <begin position="223"/>
        <end position="292"/>
    </location>
</feature>
<dbReference type="CDD" id="cd00590">
    <property type="entry name" value="RRM_SF"/>
    <property type="match status" value="1"/>
</dbReference>
<feature type="region of interest" description="Disordered" evidence="3">
    <location>
        <begin position="715"/>
        <end position="739"/>
    </location>
</feature>
<dbReference type="VEuPathDB" id="PlasmoDB:C922_02318"/>
<evidence type="ECO:0000313" key="7">
    <source>
        <dbReference type="Proteomes" id="UP000030640"/>
    </source>
</evidence>
<feature type="compositionally biased region" description="Basic and acidic residues" evidence="3">
    <location>
        <begin position="250"/>
        <end position="282"/>
    </location>
</feature>
<proteinExistence type="predicted"/>
<dbReference type="GO" id="GO:0008270">
    <property type="term" value="F:zinc ion binding"/>
    <property type="evidence" value="ECO:0007669"/>
    <property type="project" value="UniProtKB-KW"/>
</dbReference>
<dbReference type="SMART" id="SM00360">
    <property type="entry name" value="RRM"/>
    <property type="match status" value="1"/>
</dbReference>
<keyword evidence="1" id="KW-0862">Zinc</keyword>
<dbReference type="OrthoDB" id="266020at2759"/>
<keyword evidence="7" id="KW-1185">Reference proteome</keyword>
<accession>W7A7C8</accession>
<protein>
    <recommendedName>
        <fullName evidence="8">RRM domain-containing protein</fullName>
    </recommendedName>
</protein>
<dbReference type="PROSITE" id="PS50102">
    <property type="entry name" value="RRM"/>
    <property type="match status" value="1"/>
</dbReference>
<dbReference type="Proteomes" id="UP000030640">
    <property type="component" value="Unassembled WGS sequence"/>
</dbReference>
<gene>
    <name evidence="6" type="ORF">C922_02318</name>
</gene>
<evidence type="ECO:0000256" key="1">
    <source>
        <dbReference type="PROSITE-ProRule" id="PRU00175"/>
    </source>
</evidence>
<organism evidence="6 7">
    <name type="scientific">Plasmodium inui San Antonio 1</name>
    <dbReference type="NCBI Taxonomy" id="1237626"/>
    <lineage>
        <taxon>Eukaryota</taxon>
        <taxon>Sar</taxon>
        <taxon>Alveolata</taxon>
        <taxon>Apicomplexa</taxon>
        <taxon>Aconoidasida</taxon>
        <taxon>Haemosporida</taxon>
        <taxon>Plasmodiidae</taxon>
        <taxon>Plasmodium</taxon>
        <taxon>Plasmodium (Plasmodium)</taxon>
    </lineage>
</organism>
<name>W7A7C8_9APIC</name>
<feature type="domain" description="RING-type" evidence="4">
    <location>
        <begin position="891"/>
        <end position="936"/>
    </location>
</feature>
<keyword evidence="1" id="KW-0863">Zinc-finger</keyword>
<evidence type="ECO:0000256" key="3">
    <source>
        <dbReference type="SAM" id="MobiDB-lite"/>
    </source>
</evidence>
<dbReference type="Gene3D" id="3.30.70.330">
    <property type="match status" value="1"/>
</dbReference>
<dbReference type="EMBL" id="KI965467">
    <property type="protein sequence ID" value="EUD67168.1"/>
    <property type="molecule type" value="Genomic_DNA"/>
</dbReference>
<feature type="compositionally biased region" description="Basic and acidic residues" evidence="3">
    <location>
        <begin position="223"/>
        <end position="243"/>
    </location>
</feature>
<feature type="domain" description="RRM" evidence="5">
    <location>
        <begin position="776"/>
        <end position="863"/>
    </location>
</feature>
<dbReference type="InterPro" id="IPR001841">
    <property type="entry name" value="Znf_RING"/>
</dbReference>
<sequence>MKGDTGVDNTPMRDDAEETQSQVNDTLPFGKHIEHTKHMKHMNHIEKLKINSVSTGVDSHRSSAKSSSNQITFEEATQYALSRLSKRYNQRDDVVETLTITEGGKQEHHSTERKEKVNYKLDIPNLGEYHLGGDNLEGQPTSGRHPNGDTQILGKSLTNDFLHISGASYKSKKEGVFFNNLQKVATSHMEEDYVHIWGDDSLLPCEYNLEQFGLDIYGAMEEEHKQEEQRKQEEESIRGEDRGNNLLELTKQHSLTENRGDNWHQDKLTKRGDKMAVEDNKRGIGTRRTNRVGISGGVNPDWGITYAQNGLAEMTLPPRSTASDLLTSFFPPPGRSHLLGGELATSAVSSARTADLTAALTHVSKFEAFLRDEILQQTLNQNYYYDLRTDQVWVPGEDAGGDVLGRSDGEGSPPREEATHRTTIHGETTPVAASIGTINNHGLLPPFGLFPNESQVANGSHGEGRIPKSGDPNFKMMEDPFLKIAQDALFTKRTEEFPLLDDRALFPFYDHHGNPSVQEKEQPQIGTFTDEKETYMQYMLGENFILDKLGTHHKEEEMETGRIDKGGNQSASPNCVPLGRHFRETHKEDYTALQRGDNWGNVQMGNNTNLTRLTQMEETLLSQRNRFALSLCETEGMDFTNSCNVGGENRWGEKRQDGEVTPSYHFAYEMPGPYDDHQPDLGAEHDWNVANQPNSYNSCCGNFFLNYAMEEEKKRKNKNKTQHDDGFRTSSDSVLPQDCDIQRSSMVKHTEEGNQKDNHNGENVTLGKRLSKSLAKYTLIVNVPSNTTRKDLLSVFSKFGNVDLTMVVCDKKSRHPNKEWTATSGYAFVRFSTNMEARRTLNAACAGGIRIRGSRVRATWAKKDSYSKREKEITFKIPSSILLINIDEFICSICKINLSYEPILFPCCYSSCCSDCLRGYLVLHAVRPNIQCPSCSVHLSDGLIKIDEHSSGVMALLYKIHSNVKIKCQNDNCKWVGSQNQYVNHFFSCKFGLA</sequence>
<dbReference type="InterPro" id="IPR013083">
    <property type="entry name" value="Znf_RING/FYVE/PHD"/>
</dbReference>
<dbReference type="GO" id="GO:0003723">
    <property type="term" value="F:RNA binding"/>
    <property type="evidence" value="ECO:0007669"/>
    <property type="project" value="UniProtKB-UniRule"/>
</dbReference>
<evidence type="ECO:0000256" key="2">
    <source>
        <dbReference type="PROSITE-ProRule" id="PRU00176"/>
    </source>
</evidence>
<dbReference type="AlphaFoldDB" id="W7A7C8"/>
<dbReference type="SUPFAM" id="SSF54928">
    <property type="entry name" value="RNA-binding domain, RBD"/>
    <property type="match status" value="1"/>
</dbReference>
<feature type="region of interest" description="Disordered" evidence="3">
    <location>
        <begin position="1"/>
        <end position="27"/>
    </location>
</feature>
<dbReference type="Pfam" id="PF00076">
    <property type="entry name" value="RRM_1"/>
    <property type="match status" value="1"/>
</dbReference>
<evidence type="ECO:0008006" key="8">
    <source>
        <dbReference type="Google" id="ProtNLM"/>
    </source>
</evidence>
<keyword evidence="1" id="KW-0479">Metal-binding</keyword>
<feature type="region of interest" description="Disordered" evidence="3">
    <location>
        <begin position="747"/>
        <end position="766"/>
    </location>
</feature>
<feature type="compositionally biased region" description="Basic and acidic residues" evidence="3">
    <location>
        <begin position="748"/>
        <end position="760"/>
    </location>
</feature>
<evidence type="ECO:0000259" key="4">
    <source>
        <dbReference type="PROSITE" id="PS50089"/>
    </source>
</evidence>
<evidence type="ECO:0000259" key="5">
    <source>
        <dbReference type="PROSITE" id="PS50102"/>
    </source>
</evidence>
<dbReference type="PANTHER" id="PTHR35367:SF2">
    <property type="entry name" value="PROTEIN, PUTATIVE-RELATED"/>
    <property type="match status" value="1"/>
</dbReference>
<keyword evidence="2" id="KW-0694">RNA-binding</keyword>
<dbReference type="Gene3D" id="3.30.40.10">
    <property type="entry name" value="Zinc/RING finger domain, C3HC4 (zinc finger)"/>
    <property type="match status" value="1"/>
</dbReference>